<evidence type="ECO:0000313" key="1">
    <source>
        <dbReference type="EMBL" id="AQT25311.1"/>
    </source>
</evidence>
<proteinExistence type="predicted"/>
<dbReference type="Proteomes" id="UP000222417">
    <property type="component" value="Segment"/>
</dbReference>
<accession>A0A1S6KV73</accession>
<evidence type="ECO:0000313" key="2">
    <source>
        <dbReference type="Proteomes" id="UP000222417"/>
    </source>
</evidence>
<organism evidence="1 2">
    <name type="scientific">Providencia phage vB_PreS_PR1</name>
    <dbReference type="NCBI Taxonomy" id="1931407"/>
    <lineage>
        <taxon>Viruses</taxon>
        <taxon>Duplodnaviria</taxon>
        <taxon>Heunggongvirae</taxon>
        <taxon>Uroviricota</taxon>
        <taxon>Caudoviricetes</taxon>
        <taxon>Demerecviridae</taxon>
        <taxon>Priunavirus</taxon>
        <taxon>Priunavirus PR1</taxon>
    </lineage>
</organism>
<dbReference type="PROSITE" id="PS51257">
    <property type="entry name" value="PROKAR_LIPOPROTEIN"/>
    <property type="match status" value="1"/>
</dbReference>
<gene>
    <name evidence="1" type="ORF">PR1_49</name>
</gene>
<reference evidence="1 2" key="1">
    <citation type="submission" date="2016-12" db="EMBL/GenBank/DDBJ databases">
        <title>Providencia rettgeri phage vB-PreS_PR1 - a deep-branching member of the T5-like siphoviruses.</title>
        <authorList>
            <person name="Oliveira H."/>
            <person name="Pinto G."/>
            <person name="Hendrix H."/>
            <person name="Noben J.-P."/>
            <person name="Gawor J."/>
            <person name="Lobocka M."/>
            <person name="Lavigne R."/>
            <person name="Azeredo J."/>
        </authorList>
    </citation>
    <scope>NUCLEOTIDE SEQUENCE [LARGE SCALE GENOMIC DNA]</scope>
</reference>
<name>A0A1S6KV73_9CAUD</name>
<sequence length="107" mass="12267">MSNWKYGLLLAITCSIVGCNSLPEPLPSPVVEVQKPPVPWPSPVQPYTMPSFKFENIGGEVWAMISLKDYLNYSKGQVTKERFVRDLMAIVCYYQYDEKRCSKLNDK</sequence>
<dbReference type="EMBL" id="KY363465">
    <property type="protein sequence ID" value="AQT25311.1"/>
    <property type="molecule type" value="Genomic_DNA"/>
</dbReference>
<keyword evidence="1" id="KW-0449">Lipoprotein</keyword>
<keyword evidence="2" id="KW-1185">Reference proteome</keyword>
<protein>
    <submittedName>
        <fullName evidence="1">Outer membrane lipoprotein o-spanin</fullName>
    </submittedName>
</protein>